<comment type="caution">
    <text evidence="1">The sequence shown here is derived from an EMBL/GenBank/DDBJ whole genome shotgun (WGS) entry which is preliminary data.</text>
</comment>
<organism evidence="1 2">
    <name type="scientific">Dentiscutata erythropus</name>
    <dbReference type="NCBI Taxonomy" id="1348616"/>
    <lineage>
        <taxon>Eukaryota</taxon>
        <taxon>Fungi</taxon>
        <taxon>Fungi incertae sedis</taxon>
        <taxon>Mucoromycota</taxon>
        <taxon>Glomeromycotina</taxon>
        <taxon>Glomeromycetes</taxon>
        <taxon>Diversisporales</taxon>
        <taxon>Gigasporaceae</taxon>
        <taxon>Dentiscutata</taxon>
    </lineage>
</organism>
<dbReference type="EMBL" id="CAJVPY010035631">
    <property type="protein sequence ID" value="CAG8801256.1"/>
    <property type="molecule type" value="Genomic_DNA"/>
</dbReference>
<feature type="non-terminal residue" evidence="1">
    <location>
        <position position="106"/>
    </location>
</feature>
<dbReference type="AlphaFoldDB" id="A0A9N9JZ85"/>
<sequence>FNITFPIKQFLIQYGTIHGFPSPLRHQDDSGVFIYLPTGQTFVLVYNEYKKNFYLTHTNQKKSFLILPLEDYGMKCLEIGKVYISKKSDREETSFQLLHNNNFDAN</sequence>
<reference evidence="1" key="1">
    <citation type="submission" date="2021-06" db="EMBL/GenBank/DDBJ databases">
        <authorList>
            <person name="Kallberg Y."/>
            <person name="Tangrot J."/>
            <person name="Rosling A."/>
        </authorList>
    </citation>
    <scope>NUCLEOTIDE SEQUENCE</scope>
    <source>
        <strain evidence="1">MA453B</strain>
    </source>
</reference>
<evidence type="ECO:0000313" key="1">
    <source>
        <dbReference type="EMBL" id="CAG8801256.1"/>
    </source>
</evidence>
<protein>
    <submittedName>
        <fullName evidence="1">897_t:CDS:1</fullName>
    </submittedName>
</protein>
<accession>A0A9N9JZ85</accession>
<keyword evidence="2" id="KW-1185">Reference proteome</keyword>
<gene>
    <name evidence="1" type="ORF">DERYTH_LOCUS23423</name>
</gene>
<dbReference type="OrthoDB" id="2420595at2759"/>
<proteinExistence type="predicted"/>
<dbReference type="Proteomes" id="UP000789405">
    <property type="component" value="Unassembled WGS sequence"/>
</dbReference>
<name>A0A9N9JZ85_9GLOM</name>
<evidence type="ECO:0000313" key="2">
    <source>
        <dbReference type="Proteomes" id="UP000789405"/>
    </source>
</evidence>
<feature type="non-terminal residue" evidence="1">
    <location>
        <position position="1"/>
    </location>
</feature>